<comment type="subcellular location">
    <subcellularLocation>
        <location evidence="1">Cell membrane</location>
        <topology evidence="1">Multi-pass membrane protein</topology>
    </subcellularLocation>
</comment>
<organism evidence="8 9">
    <name type="scientific">Methylobacterium organophilum</name>
    <dbReference type="NCBI Taxonomy" id="410"/>
    <lineage>
        <taxon>Bacteria</taxon>
        <taxon>Pseudomonadati</taxon>
        <taxon>Pseudomonadota</taxon>
        <taxon>Alphaproteobacteria</taxon>
        <taxon>Hyphomicrobiales</taxon>
        <taxon>Methylobacteriaceae</taxon>
        <taxon>Methylobacterium</taxon>
    </lineage>
</organism>
<protein>
    <submittedName>
        <fullName evidence="8">p-hydroxybenzoic acid efflux pump subunit AaeB</fullName>
    </submittedName>
</protein>
<keyword evidence="3" id="KW-1003">Cell membrane</keyword>
<keyword evidence="9" id="KW-1185">Reference proteome</keyword>
<feature type="transmembrane region" description="Helical" evidence="7">
    <location>
        <begin position="83"/>
        <end position="101"/>
    </location>
</feature>
<gene>
    <name evidence="8" type="primary">aaeB_2</name>
    <name evidence="8" type="ORF">LKMONMHP_2686</name>
</gene>
<comment type="caution">
    <text evidence="8">The sequence shown here is derived from an EMBL/GenBank/DDBJ whole genome shotgun (WGS) entry which is preliminary data.</text>
</comment>
<evidence type="ECO:0000313" key="8">
    <source>
        <dbReference type="EMBL" id="GJE27824.1"/>
    </source>
</evidence>
<evidence type="ECO:0000313" key="9">
    <source>
        <dbReference type="Proteomes" id="UP001055156"/>
    </source>
</evidence>
<keyword evidence="2" id="KW-0813">Transport</keyword>
<dbReference type="PANTHER" id="PTHR30509">
    <property type="entry name" value="P-HYDROXYBENZOIC ACID EFFLUX PUMP SUBUNIT-RELATED"/>
    <property type="match status" value="1"/>
</dbReference>
<reference evidence="8" key="2">
    <citation type="submission" date="2021-08" db="EMBL/GenBank/DDBJ databases">
        <authorList>
            <person name="Tani A."/>
            <person name="Ola A."/>
            <person name="Ogura Y."/>
            <person name="Katsura K."/>
            <person name="Hayashi T."/>
        </authorList>
    </citation>
    <scope>NUCLEOTIDE SEQUENCE</scope>
    <source>
        <strain evidence="8">NBRC 15689</strain>
    </source>
</reference>
<feature type="transmembrane region" description="Helical" evidence="7">
    <location>
        <begin position="410"/>
        <end position="433"/>
    </location>
</feature>
<reference evidence="8" key="1">
    <citation type="journal article" date="2021" name="Front. Microbiol.">
        <title>Comprehensive Comparative Genomics and Phenotyping of Methylobacterium Species.</title>
        <authorList>
            <person name="Alessa O."/>
            <person name="Ogura Y."/>
            <person name="Fujitani Y."/>
            <person name="Takami H."/>
            <person name="Hayashi T."/>
            <person name="Sahin N."/>
            <person name="Tani A."/>
        </authorList>
    </citation>
    <scope>NUCLEOTIDE SEQUENCE</scope>
    <source>
        <strain evidence="8">NBRC 15689</strain>
    </source>
</reference>
<dbReference type="RefSeq" id="WP_238311620.1">
    <property type="nucleotide sequence ID" value="NZ_BPQV01000007.1"/>
</dbReference>
<keyword evidence="5 7" id="KW-1133">Transmembrane helix</keyword>
<name>A0ABQ4TA00_METOR</name>
<dbReference type="InterPro" id="IPR006726">
    <property type="entry name" value="PHBA_efflux_AaeB/fusaric-R"/>
</dbReference>
<keyword evidence="6 7" id="KW-0472">Membrane</keyword>
<feature type="transmembrane region" description="Helical" evidence="7">
    <location>
        <begin position="56"/>
        <end position="77"/>
    </location>
</feature>
<dbReference type="EMBL" id="BPQV01000007">
    <property type="protein sequence ID" value="GJE27824.1"/>
    <property type="molecule type" value="Genomic_DNA"/>
</dbReference>
<feature type="transmembrane region" description="Helical" evidence="7">
    <location>
        <begin position="489"/>
        <end position="511"/>
    </location>
</feature>
<keyword evidence="4 7" id="KW-0812">Transmembrane</keyword>
<sequence length="679" mass="71784">MTLPGGRDWIFALKTFGAAMLALYLAMWIDLPRPYWALGTVYITSQVLAGATRSKALYRVCGTLLGAGVSVVLVPNLVDAPELLTLAIALWVAICLYFSLLDRTPRSYLMMLGGYTAALIGFPAVGEPGTMFDTAVARAEEITLGILCASLVNTVVLPRSVAPAIAARLDLWLREARAWVAEVFGRAGAGGDTMARRLRLASDAVALDALATPLRYDRTGAERSAEAMATLRQHMLMFLPIVSAVADRIAALEQARALPPRLRALLDDMAAWLASGSTEPAVAARLRAAAEAASPALQESPSWTDLVVASLVTRLKDFIDLRQDARLLQRHVAEGSPVTEALAFRYTAQARTIRHRDHGMALMSAIGVFASIVITCAIWIATGWPDGAGAPMMAAVGCCFFAAQDDPAPFIVDFANSALVGGVAAGLYLFGVLPLATNFEMLALALAPGLILCGVFMTQPRTAPLALGAAVNGSAMIALQGSYTGDFAAFTNSAVAVVAGMWIAALVTRLVRSVGAGWTARRLRAVNRRSLARAAERQGAQNGLELAAIMLDRVGLIAPRLAALPAEDAEWTADLVAEVRVGINVVELRRDRRNLAPEARAAVERLLAALARHFHGTAARPPEDLLATIDGAIDAAAAAPREAAHRAALLGLVGIRRGLFPEAPPYRPSASFTEPGLAA</sequence>
<evidence type="ECO:0000256" key="2">
    <source>
        <dbReference type="ARBA" id="ARBA00022448"/>
    </source>
</evidence>
<evidence type="ECO:0000256" key="1">
    <source>
        <dbReference type="ARBA" id="ARBA00004651"/>
    </source>
</evidence>
<feature type="transmembrane region" description="Helical" evidence="7">
    <location>
        <begin position="9"/>
        <end position="29"/>
    </location>
</feature>
<evidence type="ECO:0000256" key="3">
    <source>
        <dbReference type="ARBA" id="ARBA00022475"/>
    </source>
</evidence>
<proteinExistence type="predicted"/>
<evidence type="ECO:0000256" key="5">
    <source>
        <dbReference type="ARBA" id="ARBA00022989"/>
    </source>
</evidence>
<dbReference type="PANTHER" id="PTHR30509:SF9">
    <property type="entry name" value="MULTIDRUG RESISTANCE PROTEIN MDTO"/>
    <property type="match status" value="1"/>
</dbReference>
<evidence type="ECO:0000256" key="7">
    <source>
        <dbReference type="SAM" id="Phobius"/>
    </source>
</evidence>
<evidence type="ECO:0000256" key="6">
    <source>
        <dbReference type="ARBA" id="ARBA00023136"/>
    </source>
</evidence>
<accession>A0ABQ4TA00</accession>
<dbReference type="Proteomes" id="UP001055156">
    <property type="component" value="Unassembled WGS sequence"/>
</dbReference>
<evidence type="ECO:0000256" key="4">
    <source>
        <dbReference type="ARBA" id="ARBA00022692"/>
    </source>
</evidence>
<feature type="transmembrane region" description="Helical" evidence="7">
    <location>
        <begin position="361"/>
        <end position="381"/>
    </location>
</feature>
<dbReference type="Pfam" id="PF04632">
    <property type="entry name" value="FUSC"/>
    <property type="match status" value="1"/>
</dbReference>
<feature type="transmembrane region" description="Helical" evidence="7">
    <location>
        <begin position="439"/>
        <end position="458"/>
    </location>
</feature>